<evidence type="ECO:0000256" key="1">
    <source>
        <dbReference type="SAM" id="MobiDB-lite"/>
    </source>
</evidence>
<dbReference type="Proteomes" id="UP001205185">
    <property type="component" value="Unassembled WGS sequence"/>
</dbReference>
<sequence>MLDASTDDSPNGNASGSAAQRRPPVPAQRGLHVEPMIGLEWSEALEQPGGPPATTPADARRGWVHRAPEPQVIALYRAVVAADPALPAPWWLRAVAAGELTSRREGFAVEDRVAKLLDARPGWVFVPWGVDGDSGYWEYMPSERALAEPGMPTTLAHTHRHPGWIDVIQVHAGQAPPSIRVHGLADLRANLSRLESLRPANRPDGTLGG</sequence>
<evidence type="ECO:0000313" key="2">
    <source>
        <dbReference type="EMBL" id="MCP2270336.1"/>
    </source>
</evidence>
<feature type="compositionally biased region" description="Polar residues" evidence="1">
    <location>
        <begin position="7"/>
        <end position="18"/>
    </location>
</feature>
<evidence type="ECO:0000313" key="3">
    <source>
        <dbReference type="Proteomes" id="UP001205185"/>
    </source>
</evidence>
<accession>A0ABT1ICQ2</accession>
<gene>
    <name evidence="2" type="ORF">LV75_002837</name>
</gene>
<name>A0ABT1ICQ2_9PSEU</name>
<protein>
    <recommendedName>
        <fullName evidence="4">Polyketide cyclase/dehydrase/lipid transport protein</fullName>
    </recommendedName>
</protein>
<evidence type="ECO:0008006" key="4">
    <source>
        <dbReference type="Google" id="ProtNLM"/>
    </source>
</evidence>
<feature type="region of interest" description="Disordered" evidence="1">
    <location>
        <begin position="1"/>
        <end position="33"/>
    </location>
</feature>
<dbReference type="EMBL" id="JAMTCO010000007">
    <property type="protein sequence ID" value="MCP2270336.1"/>
    <property type="molecule type" value="Genomic_DNA"/>
</dbReference>
<proteinExistence type="predicted"/>
<reference evidence="2 3" key="1">
    <citation type="submission" date="2022-06" db="EMBL/GenBank/DDBJ databases">
        <title>Genomic Encyclopedia of Archaeal and Bacterial Type Strains, Phase II (KMG-II): from individual species to whole genera.</title>
        <authorList>
            <person name="Goeker M."/>
        </authorList>
    </citation>
    <scope>NUCLEOTIDE SEQUENCE [LARGE SCALE GENOMIC DNA]</scope>
    <source>
        <strain evidence="2 3">DSM 44255</strain>
    </source>
</reference>
<comment type="caution">
    <text evidence="2">The sequence shown here is derived from an EMBL/GenBank/DDBJ whole genome shotgun (WGS) entry which is preliminary data.</text>
</comment>
<keyword evidence="3" id="KW-1185">Reference proteome</keyword>
<organism evidence="2 3">
    <name type="scientific">Actinokineospora diospyrosa</name>
    <dbReference type="NCBI Taxonomy" id="103728"/>
    <lineage>
        <taxon>Bacteria</taxon>
        <taxon>Bacillati</taxon>
        <taxon>Actinomycetota</taxon>
        <taxon>Actinomycetes</taxon>
        <taxon>Pseudonocardiales</taxon>
        <taxon>Pseudonocardiaceae</taxon>
        <taxon>Actinokineospora</taxon>
    </lineage>
</organism>